<name>A0ABW6IFP2_9CYAN</name>
<dbReference type="Proteomes" id="UP001600165">
    <property type="component" value="Unassembled WGS sequence"/>
</dbReference>
<comment type="caution">
    <text evidence="2">The sequence shown here is derived from an EMBL/GenBank/DDBJ whole genome shotgun (WGS) entry which is preliminary data.</text>
</comment>
<accession>A0ABW6IFP2</accession>
<keyword evidence="1" id="KW-1133">Transmembrane helix</keyword>
<dbReference type="Pfam" id="PF07963">
    <property type="entry name" value="N_methyl"/>
    <property type="match status" value="1"/>
</dbReference>
<keyword evidence="3" id="KW-1185">Reference proteome</keyword>
<evidence type="ECO:0000256" key="1">
    <source>
        <dbReference type="SAM" id="Phobius"/>
    </source>
</evidence>
<evidence type="ECO:0000313" key="2">
    <source>
        <dbReference type="EMBL" id="MFE4106537.1"/>
    </source>
</evidence>
<dbReference type="InterPro" id="IPR045584">
    <property type="entry name" value="Pilin-like"/>
</dbReference>
<keyword evidence="1" id="KW-0812">Transmembrane</keyword>
<dbReference type="EMBL" id="JBHZOL010000066">
    <property type="protein sequence ID" value="MFE4106537.1"/>
    <property type="molecule type" value="Genomic_DNA"/>
</dbReference>
<dbReference type="RefSeq" id="WP_377964384.1">
    <property type="nucleotide sequence ID" value="NZ_JBHZOL010000066.1"/>
</dbReference>
<evidence type="ECO:0000313" key="3">
    <source>
        <dbReference type="Proteomes" id="UP001600165"/>
    </source>
</evidence>
<gene>
    <name evidence="2" type="ORF">ACFVKH_09630</name>
</gene>
<dbReference type="NCBIfam" id="TIGR02532">
    <property type="entry name" value="IV_pilin_GFxxxE"/>
    <property type="match status" value="1"/>
</dbReference>
<dbReference type="SUPFAM" id="SSF54523">
    <property type="entry name" value="Pili subunits"/>
    <property type="match status" value="1"/>
</dbReference>
<keyword evidence="1" id="KW-0472">Membrane</keyword>
<protein>
    <submittedName>
        <fullName evidence="2">Prepilin-type N-terminal cleavage/methylation domain-containing protein</fullName>
    </submittedName>
</protein>
<feature type="transmembrane region" description="Helical" evidence="1">
    <location>
        <begin position="30"/>
        <end position="49"/>
    </location>
</feature>
<dbReference type="InterPro" id="IPR012902">
    <property type="entry name" value="N_methyl_site"/>
</dbReference>
<reference evidence="2 3" key="1">
    <citation type="submission" date="2024-10" db="EMBL/GenBank/DDBJ databases">
        <authorList>
            <person name="Ratan Roy A."/>
            <person name="Morales Sandoval P.H."/>
            <person name="De Los Santos Villalobos S."/>
            <person name="Chakraborty S."/>
            <person name="Mukherjee J."/>
        </authorList>
    </citation>
    <scope>NUCLEOTIDE SEQUENCE [LARGE SCALE GENOMIC DNA]</scope>
    <source>
        <strain evidence="2 3">S1</strain>
    </source>
</reference>
<sequence length="316" mass="34984">MSTLPSQLWLFRWLVSLRRSSKDGFTLLELLISIIIVGIIISGLLYLVVEMLQLDRREFVLNQVSTDMNRAIDYISSDVEEAIYVYSTPTDVVGELDDIDLSEETPILAFWRPDPLDQDDLDAIDSCTSDECDLLRLRQASLTLVVYLQEENDEDSIWNGETRIVRYTLPKYTRIAASLASNSTPGYADPLSSGNDFATWEANGTTDGIKQVLVDSVDVPSPDDITEADCPDADLYTRSPSTPADGKSFYVCVREATTGAVNTIGQELTSNQDLVVFLRGNATARQDGLINALSDASRLPTLQSRVLLRGVRGEEL</sequence>
<organism evidence="2 3">
    <name type="scientific">Almyronema epifaneia S1</name>
    <dbReference type="NCBI Taxonomy" id="2991925"/>
    <lineage>
        <taxon>Bacteria</taxon>
        <taxon>Bacillati</taxon>
        <taxon>Cyanobacteriota</taxon>
        <taxon>Cyanophyceae</taxon>
        <taxon>Nodosilineales</taxon>
        <taxon>Nodosilineaceae</taxon>
        <taxon>Almyronema</taxon>
        <taxon>Almyronema epifaneia</taxon>
    </lineage>
</organism>
<proteinExistence type="predicted"/>